<dbReference type="PANTHER" id="PTHR37841:SF1">
    <property type="entry name" value="DUF3298 DOMAIN-CONTAINING PROTEIN"/>
    <property type="match status" value="1"/>
</dbReference>
<feature type="domain" description="DUF3298" evidence="1">
    <location>
        <begin position="744"/>
        <end position="819"/>
    </location>
</feature>
<dbReference type="Pfam" id="PF14903">
    <property type="entry name" value="WG_beta_rep"/>
    <property type="match status" value="5"/>
</dbReference>
<keyword evidence="3" id="KW-1185">Reference proteome</keyword>
<dbReference type="STRING" id="582692.SAMN05720606_102389"/>
<dbReference type="Gene3D" id="3.30.565.40">
    <property type="entry name" value="Fervidobacterium nodosum Rt17-B1 like"/>
    <property type="match status" value="1"/>
</dbReference>
<dbReference type="RefSeq" id="WP_090916385.1">
    <property type="nucleotide sequence ID" value="NZ_FMVM01000002.1"/>
</dbReference>
<gene>
    <name evidence="2" type="ORF">SAMN05720606_102389</name>
</gene>
<dbReference type="Gene3D" id="3.90.640.20">
    <property type="entry name" value="Heat-shock cognate protein, ATPase"/>
    <property type="match status" value="1"/>
</dbReference>
<dbReference type="Gene3D" id="1.25.40.10">
    <property type="entry name" value="Tetratricopeptide repeat domain"/>
    <property type="match status" value="1"/>
</dbReference>
<dbReference type="Proteomes" id="UP000198538">
    <property type="component" value="Unassembled WGS sequence"/>
</dbReference>
<dbReference type="EMBL" id="FMVM01000002">
    <property type="protein sequence ID" value="SCY11270.1"/>
    <property type="molecule type" value="Genomic_DNA"/>
</dbReference>
<dbReference type="InterPro" id="IPR021729">
    <property type="entry name" value="DUF3298"/>
</dbReference>
<dbReference type="SUPFAM" id="SSF48452">
    <property type="entry name" value="TPR-like"/>
    <property type="match status" value="1"/>
</dbReference>
<sequence>MSMSEPLLLQIVNQHIPAGATVITIDKPIQHPAVYAADLTGDGMPEISTVYQLNSELYLLILKFVQGHWIKMALTKGLGYGVTLLTAAPVTSTARNNLIVGWQIGAIWSKLAVYEWTESGLMDIAPDDLYYSYAEIVDIPGVHGRDGKVEIALWIHDTGEAYRVEIIRWQQNQWVPATDVYRAYFPKVVKYYEQLTKQYPDYVFYWYYLADAQFHAGSYPAALTSVQKALRFPEAYPSRENLLELENKIKQAMTATAGTHARVTAWLYPVSVRTTSGTPWGYMDAQGHIRLEPVLEDAQAFQPNGLAVVIKNGRAGVINLQGQYVVQPVYDSINSFSEERAMAIDSQGFKMINEQGTVLTKRAYPFIADMHEGRAMFYNENPNQTNGSSSLYGYLDVSGNEVIRAQFASANDFQQGKAVVQIKDQEYALIDRNGNRLATYPYAYVGPLGDGLLAFQKESSGKYGYIDEQGNIRIQPKFTSAFAFNDGQAIVNTAEDYKSNYGVINMRGSFVIQPAYNDIRELGENRYALGKAIDAEQPYIGSLYAIAELNGRILTEFIYRNVENYKHGLASASDGNQTYLLDLSGRPAPGYPRVTGAGSMEVVAPDLIKVFVDQRLSYVDRAGRIIWQQNTIVPLHPPYQVREEKYKPNRDYLVYYPQVDGLANQIEQGKLNAKLKELSQVKPIPADQQLDYTYTGDFDITFYQKQLLQLQLTGYNYPAGAAHGMPTMVYAIINLTDGQLYELKDLFKPDSDYVKVLSQIVGDQIKNDPQYSYVFPDTYTGISADLPFFVTGDALHLYFNPYDIAPYAAGFPTFTIPFSQIMSIINTEGSFWRAFH</sequence>
<dbReference type="Pfam" id="PF11738">
    <property type="entry name" value="DUF3298"/>
    <property type="match status" value="1"/>
</dbReference>
<dbReference type="InterPro" id="IPR037126">
    <property type="entry name" value="PdaC/RsiV-like_sf"/>
</dbReference>
<dbReference type="AlphaFoldDB" id="A0A1G5DA00"/>
<evidence type="ECO:0000313" key="2">
    <source>
        <dbReference type="EMBL" id="SCY11270.1"/>
    </source>
</evidence>
<accession>A0A1G5DA00</accession>
<organism evidence="2 3">
    <name type="scientific">Paenibacillus polysaccharolyticus</name>
    <dbReference type="NCBI Taxonomy" id="582692"/>
    <lineage>
        <taxon>Bacteria</taxon>
        <taxon>Bacillati</taxon>
        <taxon>Bacillota</taxon>
        <taxon>Bacilli</taxon>
        <taxon>Bacillales</taxon>
        <taxon>Paenibacillaceae</taxon>
        <taxon>Paenibacillus</taxon>
    </lineage>
</organism>
<protein>
    <submittedName>
        <fullName evidence="2">WG containing repeat-containing protein</fullName>
    </submittedName>
</protein>
<evidence type="ECO:0000313" key="3">
    <source>
        <dbReference type="Proteomes" id="UP000198538"/>
    </source>
</evidence>
<name>A0A1G5DA00_9BACL</name>
<dbReference type="InterPro" id="IPR032774">
    <property type="entry name" value="WG_beta_rep"/>
</dbReference>
<reference evidence="3" key="1">
    <citation type="submission" date="2016-10" db="EMBL/GenBank/DDBJ databases">
        <authorList>
            <person name="Varghese N."/>
            <person name="Submissions S."/>
        </authorList>
    </citation>
    <scope>NUCLEOTIDE SEQUENCE [LARGE SCALE GENOMIC DNA]</scope>
    <source>
        <strain evidence="3">BL9</strain>
    </source>
</reference>
<evidence type="ECO:0000259" key="1">
    <source>
        <dbReference type="Pfam" id="PF11738"/>
    </source>
</evidence>
<proteinExistence type="predicted"/>
<dbReference type="InterPro" id="IPR011990">
    <property type="entry name" value="TPR-like_helical_dom_sf"/>
</dbReference>
<dbReference type="PANTHER" id="PTHR37841">
    <property type="entry name" value="GLR2918 PROTEIN"/>
    <property type="match status" value="1"/>
</dbReference>